<comment type="caution">
    <text evidence="1">The sequence shown here is derived from an EMBL/GenBank/DDBJ whole genome shotgun (WGS) entry which is preliminary data.</text>
</comment>
<keyword evidence="2" id="KW-1185">Reference proteome</keyword>
<name>A0A9D3ZPM5_9ROSI</name>
<organism evidence="1 2">
    <name type="scientific">Gossypium stocksii</name>
    <dbReference type="NCBI Taxonomy" id="47602"/>
    <lineage>
        <taxon>Eukaryota</taxon>
        <taxon>Viridiplantae</taxon>
        <taxon>Streptophyta</taxon>
        <taxon>Embryophyta</taxon>
        <taxon>Tracheophyta</taxon>
        <taxon>Spermatophyta</taxon>
        <taxon>Magnoliopsida</taxon>
        <taxon>eudicotyledons</taxon>
        <taxon>Gunneridae</taxon>
        <taxon>Pentapetalae</taxon>
        <taxon>rosids</taxon>
        <taxon>malvids</taxon>
        <taxon>Malvales</taxon>
        <taxon>Malvaceae</taxon>
        <taxon>Malvoideae</taxon>
        <taxon>Gossypium</taxon>
    </lineage>
</organism>
<gene>
    <name evidence="1" type="ORF">J1N35_033979</name>
</gene>
<evidence type="ECO:0000313" key="1">
    <source>
        <dbReference type="EMBL" id="KAH1055914.1"/>
    </source>
</evidence>
<accession>A0A9D3ZPM5</accession>
<sequence>MDGPVITGSVVIGNWSGICEQLLGKVSEKFFGGRIEMKWLQHNFQDLDGSFSPLERVQHARAYILRLIKGFLMLDKSLALFEWTPYFDPRIRECISSEFLVNPNIWHVKVPLIVYAMVEMHESD</sequence>
<evidence type="ECO:0000313" key="2">
    <source>
        <dbReference type="Proteomes" id="UP000828251"/>
    </source>
</evidence>
<reference evidence="1 2" key="1">
    <citation type="journal article" date="2021" name="Plant Biotechnol. J.">
        <title>Multi-omics assisted identification of the key and species-specific regulatory components of drought-tolerant mechanisms in Gossypium stocksii.</title>
        <authorList>
            <person name="Yu D."/>
            <person name="Ke L."/>
            <person name="Zhang D."/>
            <person name="Wu Y."/>
            <person name="Sun Y."/>
            <person name="Mei J."/>
            <person name="Sun J."/>
            <person name="Sun Y."/>
        </authorList>
    </citation>
    <scope>NUCLEOTIDE SEQUENCE [LARGE SCALE GENOMIC DNA]</scope>
    <source>
        <strain evidence="2">cv. E1</strain>
        <tissue evidence="1">Leaf</tissue>
    </source>
</reference>
<dbReference type="Proteomes" id="UP000828251">
    <property type="component" value="Unassembled WGS sequence"/>
</dbReference>
<dbReference type="AlphaFoldDB" id="A0A9D3ZPM5"/>
<protein>
    <submittedName>
        <fullName evidence="1">Uncharacterized protein</fullName>
    </submittedName>
</protein>
<dbReference type="OrthoDB" id="1001307at2759"/>
<proteinExistence type="predicted"/>
<dbReference type="EMBL" id="JAIQCV010000010">
    <property type="protein sequence ID" value="KAH1055914.1"/>
    <property type="molecule type" value="Genomic_DNA"/>
</dbReference>